<evidence type="ECO:0000313" key="2">
    <source>
        <dbReference type="EMBL" id="RPE13711.1"/>
    </source>
</evidence>
<dbReference type="InterPro" id="IPR000595">
    <property type="entry name" value="cNMP-bd_dom"/>
</dbReference>
<dbReference type="Proteomes" id="UP000278351">
    <property type="component" value="Unassembled WGS sequence"/>
</dbReference>
<proteinExistence type="predicted"/>
<sequence>MAATTFQTSAIDTLLRFFSSVTPLSPHAAAAICNCLVLEKFPRKHLLQQQQRMATHLYIVGKGMLRSFYRHKGKEVTTALGLENCVICALDGLLSHEPSFYNIETLEESEIISIAFSDLEALYNDFHEIERLGRLMITRYYLEQEAGLRSLRFKTAEERYRELETTNPELLQRAPLGYLASYLGITQATLSRIRSRY</sequence>
<dbReference type="Pfam" id="PF00027">
    <property type="entry name" value="cNMP_binding"/>
    <property type="match status" value="1"/>
</dbReference>
<dbReference type="Gene3D" id="2.60.120.10">
    <property type="entry name" value="Jelly Rolls"/>
    <property type="match status" value="1"/>
</dbReference>
<dbReference type="RefSeq" id="WP_123846230.1">
    <property type="nucleotide sequence ID" value="NZ_RPDH01000001.1"/>
</dbReference>
<name>A0A3N4Q835_9BACT</name>
<evidence type="ECO:0000259" key="1">
    <source>
        <dbReference type="Pfam" id="PF00027"/>
    </source>
</evidence>
<accession>A0A3N4Q835</accession>
<feature type="domain" description="Cyclic nucleotide-binding" evidence="1">
    <location>
        <begin position="39"/>
        <end position="124"/>
    </location>
</feature>
<dbReference type="CDD" id="cd00038">
    <property type="entry name" value="CAP_ED"/>
    <property type="match status" value="1"/>
</dbReference>
<organism evidence="2 3">
    <name type="scientific">Chitinophaga lutea</name>
    <dbReference type="NCBI Taxonomy" id="2488634"/>
    <lineage>
        <taxon>Bacteria</taxon>
        <taxon>Pseudomonadati</taxon>
        <taxon>Bacteroidota</taxon>
        <taxon>Chitinophagia</taxon>
        <taxon>Chitinophagales</taxon>
        <taxon>Chitinophagaceae</taxon>
        <taxon>Chitinophaga</taxon>
    </lineage>
</organism>
<dbReference type="OrthoDB" id="680421at2"/>
<keyword evidence="3" id="KW-1185">Reference proteome</keyword>
<gene>
    <name evidence="2" type="ORF">EGT74_09415</name>
</gene>
<dbReference type="InterPro" id="IPR014710">
    <property type="entry name" value="RmlC-like_jellyroll"/>
</dbReference>
<dbReference type="InterPro" id="IPR018490">
    <property type="entry name" value="cNMP-bd_dom_sf"/>
</dbReference>
<dbReference type="SUPFAM" id="SSF51206">
    <property type="entry name" value="cAMP-binding domain-like"/>
    <property type="match status" value="1"/>
</dbReference>
<dbReference type="EMBL" id="RPDH01000001">
    <property type="protein sequence ID" value="RPE13711.1"/>
    <property type="molecule type" value="Genomic_DNA"/>
</dbReference>
<protein>
    <submittedName>
        <fullName evidence="2">Crp/Fnr family transcriptional regulator</fullName>
    </submittedName>
</protein>
<comment type="caution">
    <text evidence="2">The sequence shown here is derived from an EMBL/GenBank/DDBJ whole genome shotgun (WGS) entry which is preliminary data.</text>
</comment>
<reference evidence="2 3" key="1">
    <citation type="submission" date="2018-11" db="EMBL/GenBank/DDBJ databases">
        <title>Chitinophaga lutea sp.nov., isolate from arsenic contaminated soil.</title>
        <authorList>
            <person name="Zong Y."/>
        </authorList>
    </citation>
    <scope>NUCLEOTIDE SEQUENCE [LARGE SCALE GENOMIC DNA]</scope>
    <source>
        <strain evidence="2 3">ZY74</strain>
    </source>
</reference>
<dbReference type="AlphaFoldDB" id="A0A3N4Q835"/>
<evidence type="ECO:0000313" key="3">
    <source>
        <dbReference type="Proteomes" id="UP000278351"/>
    </source>
</evidence>